<sequence>MTDPCPDTLSPDEIWLLIGFAIGSLGTIAFHLTWGRIEVRRRNAARRLASDAGATPAASTTKHRDSSCQN</sequence>
<gene>
    <name evidence="3" type="ORF">MM415A06377_0009</name>
</gene>
<evidence type="ECO:0000313" key="3">
    <source>
        <dbReference type="EMBL" id="QJA68496.1"/>
    </source>
</evidence>
<protein>
    <submittedName>
        <fullName evidence="3">Uncharacterized protein</fullName>
    </submittedName>
</protein>
<feature type="region of interest" description="Disordered" evidence="1">
    <location>
        <begin position="45"/>
        <end position="70"/>
    </location>
</feature>
<keyword evidence="2" id="KW-0812">Transmembrane</keyword>
<accession>A0A6M3JF81</accession>
<proteinExistence type="predicted"/>
<name>A0A6M3JF81_9ZZZZ</name>
<dbReference type="AlphaFoldDB" id="A0A6M3JF81"/>
<keyword evidence="2" id="KW-0472">Membrane</keyword>
<keyword evidence="2" id="KW-1133">Transmembrane helix</keyword>
<evidence type="ECO:0000256" key="2">
    <source>
        <dbReference type="SAM" id="Phobius"/>
    </source>
</evidence>
<evidence type="ECO:0000256" key="1">
    <source>
        <dbReference type="SAM" id="MobiDB-lite"/>
    </source>
</evidence>
<reference evidence="3" key="1">
    <citation type="submission" date="2020-03" db="EMBL/GenBank/DDBJ databases">
        <title>The deep terrestrial virosphere.</title>
        <authorList>
            <person name="Holmfeldt K."/>
            <person name="Nilsson E."/>
            <person name="Simone D."/>
            <person name="Lopez-Fernandez M."/>
            <person name="Wu X."/>
            <person name="de Brujin I."/>
            <person name="Lundin D."/>
            <person name="Andersson A."/>
            <person name="Bertilsson S."/>
            <person name="Dopson M."/>
        </authorList>
    </citation>
    <scope>NUCLEOTIDE SEQUENCE</scope>
    <source>
        <strain evidence="3">MM415A06377</strain>
    </source>
</reference>
<feature type="transmembrane region" description="Helical" evidence="2">
    <location>
        <begin position="14"/>
        <end position="34"/>
    </location>
</feature>
<dbReference type="EMBL" id="MT141622">
    <property type="protein sequence ID" value="QJA68496.1"/>
    <property type="molecule type" value="Genomic_DNA"/>
</dbReference>
<organism evidence="3">
    <name type="scientific">viral metagenome</name>
    <dbReference type="NCBI Taxonomy" id="1070528"/>
    <lineage>
        <taxon>unclassified sequences</taxon>
        <taxon>metagenomes</taxon>
        <taxon>organismal metagenomes</taxon>
    </lineage>
</organism>